<evidence type="ECO:0000313" key="8">
    <source>
        <dbReference type="Proteomes" id="UP000659124"/>
    </source>
</evidence>
<dbReference type="RefSeq" id="WP_188089887.1">
    <property type="nucleotide sequence ID" value="NZ_JACVFC010000003.1"/>
</dbReference>
<evidence type="ECO:0000259" key="6">
    <source>
        <dbReference type="PROSITE" id="PS50109"/>
    </source>
</evidence>
<dbReference type="PROSITE" id="PS50109">
    <property type="entry name" value="HIS_KIN"/>
    <property type="match status" value="1"/>
</dbReference>
<proteinExistence type="predicted"/>
<organism evidence="7 8">
    <name type="scientific">Chitinophaga qingshengii</name>
    <dbReference type="NCBI Taxonomy" id="1569794"/>
    <lineage>
        <taxon>Bacteria</taxon>
        <taxon>Pseudomonadati</taxon>
        <taxon>Bacteroidota</taxon>
        <taxon>Chitinophagia</taxon>
        <taxon>Chitinophagales</taxon>
        <taxon>Chitinophagaceae</taxon>
        <taxon>Chitinophaga</taxon>
    </lineage>
</organism>
<keyword evidence="3" id="KW-0597">Phosphoprotein</keyword>
<dbReference type="Gene3D" id="3.30.565.10">
    <property type="entry name" value="Histidine kinase-like ATPase, C-terminal domain"/>
    <property type="match status" value="1"/>
</dbReference>
<dbReference type="InterPro" id="IPR036097">
    <property type="entry name" value="HisK_dim/P_sf"/>
</dbReference>
<dbReference type="InterPro" id="IPR011110">
    <property type="entry name" value="Reg_prop"/>
</dbReference>
<keyword evidence="4" id="KW-0812">Transmembrane</keyword>
<feature type="transmembrane region" description="Helical" evidence="4">
    <location>
        <begin position="737"/>
        <end position="755"/>
    </location>
</feature>
<dbReference type="PANTHER" id="PTHR43547">
    <property type="entry name" value="TWO-COMPONENT HISTIDINE KINASE"/>
    <property type="match status" value="1"/>
</dbReference>
<dbReference type="SMART" id="SM00387">
    <property type="entry name" value="HATPase_c"/>
    <property type="match status" value="1"/>
</dbReference>
<dbReference type="Gene3D" id="2.60.40.10">
    <property type="entry name" value="Immunoglobulins"/>
    <property type="match status" value="1"/>
</dbReference>
<keyword evidence="5" id="KW-0732">Signal</keyword>
<dbReference type="InterPro" id="IPR036890">
    <property type="entry name" value="HATPase_C_sf"/>
</dbReference>
<feature type="signal peptide" evidence="5">
    <location>
        <begin position="1"/>
        <end position="17"/>
    </location>
</feature>
<dbReference type="InterPro" id="IPR003594">
    <property type="entry name" value="HATPase_dom"/>
</dbReference>
<protein>
    <recommendedName>
        <fullName evidence="2">histidine kinase</fullName>
        <ecNumber evidence="2">2.7.13.3</ecNumber>
    </recommendedName>
</protein>
<dbReference type="SUPFAM" id="SSF47384">
    <property type="entry name" value="Homodimeric domain of signal transducing histidine kinase"/>
    <property type="match status" value="1"/>
</dbReference>
<keyword evidence="4" id="KW-1133">Transmembrane helix</keyword>
<dbReference type="SUPFAM" id="SSF55874">
    <property type="entry name" value="ATPase domain of HSP90 chaperone/DNA topoisomerase II/histidine kinase"/>
    <property type="match status" value="1"/>
</dbReference>
<dbReference type="Pfam" id="PF07494">
    <property type="entry name" value="Reg_prop"/>
    <property type="match status" value="1"/>
</dbReference>
<evidence type="ECO:0000256" key="4">
    <source>
        <dbReference type="SAM" id="Phobius"/>
    </source>
</evidence>
<keyword evidence="4" id="KW-0472">Membrane</keyword>
<dbReference type="Proteomes" id="UP000659124">
    <property type="component" value="Unassembled WGS sequence"/>
</dbReference>
<dbReference type="InterPro" id="IPR015943">
    <property type="entry name" value="WD40/YVTN_repeat-like_dom_sf"/>
</dbReference>
<evidence type="ECO:0000256" key="1">
    <source>
        <dbReference type="ARBA" id="ARBA00000085"/>
    </source>
</evidence>
<dbReference type="EMBL" id="JACVFC010000003">
    <property type="protein sequence ID" value="MBC9932751.1"/>
    <property type="molecule type" value="Genomic_DNA"/>
</dbReference>
<comment type="caution">
    <text evidence="7">The sequence shown here is derived from an EMBL/GenBank/DDBJ whole genome shotgun (WGS) entry which is preliminary data.</text>
</comment>
<dbReference type="InterPro" id="IPR013783">
    <property type="entry name" value="Ig-like_fold"/>
</dbReference>
<name>A0ABR7TQJ3_9BACT</name>
<reference evidence="7 8" key="1">
    <citation type="submission" date="2020-09" db="EMBL/GenBank/DDBJ databases">
        <title>Genome sequences of type strains of Chitinophaga qingshengii and Chitinophaga varians.</title>
        <authorList>
            <person name="Kittiwongwattana C."/>
        </authorList>
    </citation>
    <scope>NUCLEOTIDE SEQUENCE [LARGE SCALE GENOMIC DNA]</scope>
    <source>
        <strain evidence="7 8">JCM 30026</strain>
    </source>
</reference>
<evidence type="ECO:0000313" key="7">
    <source>
        <dbReference type="EMBL" id="MBC9932751.1"/>
    </source>
</evidence>
<feature type="chain" id="PRO_5046541391" description="histidine kinase" evidence="5">
    <location>
        <begin position="18"/>
        <end position="1012"/>
    </location>
</feature>
<dbReference type="InterPro" id="IPR011047">
    <property type="entry name" value="Quinoprotein_ADH-like_sf"/>
</dbReference>
<evidence type="ECO:0000256" key="3">
    <source>
        <dbReference type="ARBA" id="ARBA00022553"/>
    </source>
</evidence>
<dbReference type="CDD" id="cd00082">
    <property type="entry name" value="HisKA"/>
    <property type="match status" value="1"/>
</dbReference>
<accession>A0ABR7TQJ3</accession>
<gene>
    <name evidence="7" type="ORF">ICL07_20360</name>
</gene>
<dbReference type="PANTHER" id="PTHR43547:SF2">
    <property type="entry name" value="HYBRID SIGNAL TRANSDUCTION HISTIDINE KINASE C"/>
    <property type="match status" value="1"/>
</dbReference>
<evidence type="ECO:0000256" key="2">
    <source>
        <dbReference type="ARBA" id="ARBA00012438"/>
    </source>
</evidence>
<dbReference type="Gene3D" id="2.130.10.10">
    <property type="entry name" value="YVTN repeat-like/Quinoprotein amine dehydrogenase"/>
    <property type="match status" value="2"/>
</dbReference>
<sequence length="1012" mass="115002">MNLIFCLHLCLLNLLPAAPPLPVDTTARYHIRHFTDEDGLPQNSIKGIVPDKNGFLWLATENGLARFDGNYFLNFSSDNLKELKSSRMARIYPNDTAIAVENDIGEILTVSGSTVTHIGKVLPGYQYQQYKETNHDYYPIRGWPDDYAAHFAKKLPVVLPQTSDSYFSVYRDTISHVKNGTTDYRIVQPQLDLLRLFVCGNRLFYLDKDGQITGWMREHPLKIMLTGELLADPAFSKCKLELMWNPVTRQVFIYTDHACYLLQPLPDGNIRSIQVVGNLNLPESYITSIYYDEQDRRVFLGSSTKGLYICTRQQFTVHKSDASGAEVFYAQAPFPGNAVVTASGLTFHQTGGYHWLPFAADKENSLEKYTLARDPQGIYWGRDGMILMGISADFSRVLYKFELPYLIGPVHASQDGKLWIGGKYPGLYYINTAEPGQGLKFLAAGVNDVTYIKEGKIPGLLWVGTGKGLFRVQLPSGHTDTIRGLEEGNVRSIYIPKPREIWITTYNKGVFLFRDERLVALPLDRQRYMTTTHCITEDTLGYCWLTTNKGLFRVKRQDVLDYADGKQHDLFYYYFGKDQGFNTNEFNGGCQPCAFKYDNGDISLPSLDGLVHFSPAAIHMEVPDEGIFVDWMEHNGKPARGGEHVDLPNDFKAFQLHVSSPYFGDQRNLYFYYCLEKDDWHEERIWLPVSSDRTITLSSLSSGNYRIRIRKLKGFGKDQYIEKVIVVHVLEAFYEKVWFRIAVLVALICLIIWLYKIRIRRIQDQNKLLELKVLNRTQKLQETMAILQESDEQLRKQSLMNKHLLTAITHDIKTPLRFLLSVNKSEPSQKDEIKTVTYESLYRMQLLVDNLIHYMRTTFQAGDFSAETVALFPLVEEKMAIFRPVADAKGITLSNLVSPEMTVVVNQLLLAVVLHNLLDNAVKYTTRGGIEISAESGDGMVTIHVADTGSGMSRAVRDWINHSENDGTGHSASTGIGLILVKELQPAIHARLWARRRDDGGTILSLQLRQNG</sequence>
<evidence type="ECO:0000256" key="5">
    <source>
        <dbReference type="SAM" id="SignalP"/>
    </source>
</evidence>
<dbReference type="InterPro" id="IPR003661">
    <property type="entry name" value="HisK_dim/P_dom"/>
</dbReference>
<dbReference type="EC" id="2.7.13.3" evidence="2"/>
<comment type="catalytic activity">
    <reaction evidence="1">
        <text>ATP + protein L-histidine = ADP + protein N-phospho-L-histidine.</text>
        <dbReference type="EC" id="2.7.13.3"/>
    </reaction>
</comment>
<dbReference type="Pfam" id="PF02518">
    <property type="entry name" value="HATPase_c"/>
    <property type="match status" value="1"/>
</dbReference>
<keyword evidence="8" id="KW-1185">Reference proteome</keyword>
<dbReference type="InterPro" id="IPR005467">
    <property type="entry name" value="His_kinase_dom"/>
</dbReference>
<dbReference type="SUPFAM" id="SSF50998">
    <property type="entry name" value="Quinoprotein alcohol dehydrogenase-like"/>
    <property type="match status" value="1"/>
</dbReference>
<feature type="domain" description="Histidine kinase" evidence="6">
    <location>
        <begin position="807"/>
        <end position="1012"/>
    </location>
</feature>